<protein>
    <submittedName>
        <fullName evidence="1">Uncharacterized protein</fullName>
    </submittedName>
</protein>
<accession>A0ABT9R4N6</accession>
<gene>
    <name evidence="1" type="ORF">J2S55_003458</name>
</gene>
<comment type="caution">
    <text evidence="1">The sequence shown here is derived from an EMBL/GenBank/DDBJ whole genome shotgun (WGS) entry which is preliminary data.</text>
</comment>
<sequence>MAFWLSIELHARTRREEVSMAGESGTHHNVIMAGCGSADLTFGARSVQIGGVSVTFPGGAEFPSEYAEEYPDHRWIRPWRNPEDPKK</sequence>
<dbReference type="EMBL" id="JAUSRB010000002">
    <property type="protein sequence ID" value="MDP9864192.1"/>
    <property type="molecule type" value="Genomic_DNA"/>
</dbReference>
<organism evidence="1 2">
    <name type="scientific">Streptosporangium brasiliense</name>
    <dbReference type="NCBI Taxonomy" id="47480"/>
    <lineage>
        <taxon>Bacteria</taxon>
        <taxon>Bacillati</taxon>
        <taxon>Actinomycetota</taxon>
        <taxon>Actinomycetes</taxon>
        <taxon>Streptosporangiales</taxon>
        <taxon>Streptosporangiaceae</taxon>
        <taxon>Streptosporangium</taxon>
    </lineage>
</organism>
<proteinExistence type="predicted"/>
<dbReference type="Proteomes" id="UP001230426">
    <property type="component" value="Unassembled WGS sequence"/>
</dbReference>
<keyword evidence="2" id="KW-1185">Reference proteome</keyword>
<dbReference type="RefSeq" id="WP_306861755.1">
    <property type="nucleotide sequence ID" value="NZ_JAUSRB010000002.1"/>
</dbReference>
<evidence type="ECO:0000313" key="2">
    <source>
        <dbReference type="Proteomes" id="UP001230426"/>
    </source>
</evidence>
<name>A0ABT9R4N6_9ACTN</name>
<evidence type="ECO:0000313" key="1">
    <source>
        <dbReference type="EMBL" id="MDP9864192.1"/>
    </source>
</evidence>
<reference evidence="1 2" key="1">
    <citation type="submission" date="2023-07" db="EMBL/GenBank/DDBJ databases">
        <title>Sequencing the genomes of 1000 actinobacteria strains.</title>
        <authorList>
            <person name="Klenk H.-P."/>
        </authorList>
    </citation>
    <scope>NUCLEOTIDE SEQUENCE [LARGE SCALE GENOMIC DNA]</scope>
    <source>
        <strain evidence="1 2">DSM 44109</strain>
    </source>
</reference>